<dbReference type="InterPro" id="IPR026992">
    <property type="entry name" value="DIOX_N"/>
</dbReference>
<reference evidence="4" key="1">
    <citation type="submission" date="2022-12" db="EMBL/GenBank/DDBJ databases">
        <authorList>
            <person name="Petersen C."/>
        </authorList>
    </citation>
    <scope>NUCLEOTIDE SEQUENCE</scope>
    <source>
        <strain evidence="4">IBT 30728</strain>
    </source>
</reference>
<dbReference type="Proteomes" id="UP001148312">
    <property type="component" value="Unassembled WGS sequence"/>
</dbReference>
<dbReference type="Pfam" id="PF14226">
    <property type="entry name" value="DIOX_N"/>
    <property type="match status" value="1"/>
</dbReference>
<evidence type="ECO:0000259" key="3">
    <source>
        <dbReference type="PROSITE" id="PS51471"/>
    </source>
</evidence>
<dbReference type="SUPFAM" id="SSF51197">
    <property type="entry name" value="Clavaminate synthase-like"/>
    <property type="match status" value="1"/>
</dbReference>
<dbReference type="Pfam" id="PF03171">
    <property type="entry name" value="2OG-FeII_Oxy"/>
    <property type="match status" value="1"/>
</dbReference>
<protein>
    <recommendedName>
        <fullName evidence="3">Fe2OG dioxygenase domain-containing protein</fullName>
    </recommendedName>
</protein>
<dbReference type="GO" id="GO:0044283">
    <property type="term" value="P:small molecule biosynthetic process"/>
    <property type="evidence" value="ECO:0007669"/>
    <property type="project" value="UniProtKB-ARBA"/>
</dbReference>
<feature type="domain" description="Fe2OG dioxygenase" evidence="3">
    <location>
        <begin position="162"/>
        <end position="270"/>
    </location>
</feature>
<keyword evidence="5" id="KW-1185">Reference proteome</keyword>
<dbReference type="PROSITE" id="PS51471">
    <property type="entry name" value="FE2OG_OXY"/>
    <property type="match status" value="1"/>
</dbReference>
<accession>A0A9W9X5X6</accession>
<dbReference type="GO" id="GO:0016491">
    <property type="term" value="F:oxidoreductase activity"/>
    <property type="evidence" value="ECO:0007669"/>
    <property type="project" value="UniProtKB-KW"/>
</dbReference>
<comment type="similarity">
    <text evidence="1 2">Belongs to the iron/ascorbate-dependent oxidoreductase family.</text>
</comment>
<dbReference type="InterPro" id="IPR044861">
    <property type="entry name" value="IPNS-like_FE2OG_OXY"/>
</dbReference>
<dbReference type="RefSeq" id="XP_056789485.1">
    <property type="nucleotide sequence ID" value="XM_056934291.1"/>
</dbReference>
<evidence type="ECO:0000313" key="5">
    <source>
        <dbReference type="Proteomes" id="UP001148312"/>
    </source>
</evidence>
<dbReference type="GO" id="GO:0046872">
    <property type="term" value="F:metal ion binding"/>
    <property type="evidence" value="ECO:0007669"/>
    <property type="project" value="UniProtKB-KW"/>
</dbReference>
<proteinExistence type="inferred from homology"/>
<gene>
    <name evidence="4" type="ORF">N7539_004689</name>
</gene>
<keyword evidence="2" id="KW-0479">Metal-binding</keyword>
<dbReference type="Gene3D" id="2.60.120.330">
    <property type="entry name" value="B-lactam Antibiotic, Isopenicillin N Synthase, Chain"/>
    <property type="match status" value="1"/>
</dbReference>
<dbReference type="InterPro" id="IPR050231">
    <property type="entry name" value="Iron_ascorbate_oxido_reductase"/>
</dbReference>
<keyword evidence="2" id="KW-0408">Iron</keyword>
<organism evidence="4 5">
    <name type="scientific">Penicillium diatomitis</name>
    <dbReference type="NCBI Taxonomy" id="2819901"/>
    <lineage>
        <taxon>Eukaryota</taxon>
        <taxon>Fungi</taxon>
        <taxon>Dikarya</taxon>
        <taxon>Ascomycota</taxon>
        <taxon>Pezizomycotina</taxon>
        <taxon>Eurotiomycetes</taxon>
        <taxon>Eurotiomycetidae</taxon>
        <taxon>Eurotiales</taxon>
        <taxon>Aspergillaceae</taxon>
        <taxon>Penicillium</taxon>
    </lineage>
</organism>
<dbReference type="InterPro" id="IPR027443">
    <property type="entry name" value="IPNS-like_sf"/>
</dbReference>
<comment type="caution">
    <text evidence="4">The sequence shown here is derived from an EMBL/GenBank/DDBJ whole genome shotgun (WGS) entry which is preliminary data.</text>
</comment>
<name>A0A9W9X5X6_9EURO</name>
<evidence type="ECO:0000256" key="1">
    <source>
        <dbReference type="ARBA" id="ARBA00008056"/>
    </source>
</evidence>
<evidence type="ECO:0000313" key="4">
    <source>
        <dbReference type="EMBL" id="KAJ5484701.1"/>
    </source>
</evidence>
<dbReference type="AlphaFoldDB" id="A0A9W9X5X6"/>
<reference evidence="4" key="2">
    <citation type="journal article" date="2023" name="IMA Fungus">
        <title>Comparative genomic study of the Penicillium genus elucidates a diverse pangenome and 15 lateral gene transfer events.</title>
        <authorList>
            <person name="Petersen C."/>
            <person name="Sorensen T."/>
            <person name="Nielsen M.R."/>
            <person name="Sondergaard T.E."/>
            <person name="Sorensen J.L."/>
            <person name="Fitzpatrick D.A."/>
            <person name="Frisvad J.C."/>
            <person name="Nielsen K.L."/>
        </authorList>
    </citation>
    <scope>NUCLEOTIDE SEQUENCE</scope>
    <source>
        <strain evidence="4">IBT 30728</strain>
    </source>
</reference>
<keyword evidence="2" id="KW-0560">Oxidoreductase</keyword>
<evidence type="ECO:0000256" key="2">
    <source>
        <dbReference type="RuleBase" id="RU003682"/>
    </source>
</evidence>
<dbReference type="InterPro" id="IPR005123">
    <property type="entry name" value="Oxoglu/Fe-dep_dioxygenase_dom"/>
</dbReference>
<sequence>MDLLDTLDLSHFHSRNELQRAEFCRKLLHSFQQKGFVKLIQHGLSAETAPPLIEWDTEQNQALFALSQEKKAGFAHPPRPNPHRGYSHVGQENISGVTGFECGEESGQRVVDLKESLDHSAPENKTYPNIWPDERDLPGFQDALALALGLDEHFFDSLNDDRASELRLLHYLEVPKAQIGQCDQIRIAEHTDFGSLTLLMQDGSNGLEVQDPATGSFFSVQCTFPTLILNVGDSMMRWMNKRIHSACHRVPITAERMSPETDSVPARHCIAYFGKPNPGASLKPLDTLVSEEYPAVLDDMKAHDYDQSTLRRIYAAA</sequence>
<dbReference type="PANTHER" id="PTHR47990">
    <property type="entry name" value="2-OXOGLUTARATE (2OG) AND FE(II)-DEPENDENT OXYGENASE SUPERFAMILY PROTEIN-RELATED"/>
    <property type="match status" value="1"/>
</dbReference>
<dbReference type="EMBL" id="JAPWDQ010000005">
    <property type="protein sequence ID" value="KAJ5484701.1"/>
    <property type="molecule type" value="Genomic_DNA"/>
</dbReference>
<dbReference type="GeneID" id="81624540"/>